<dbReference type="InterPro" id="IPR012663">
    <property type="entry name" value="CHP02450_Tryp"/>
</dbReference>
<proteinExistence type="predicted"/>
<dbReference type="Pfam" id="PF09493">
    <property type="entry name" value="DUF2389"/>
    <property type="match status" value="1"/>
</dbReference>
<reference evidence="1" key="1">
    <citation type="journal article" date="2015" name="Nature">
        <title>Complex archaea that bridge the gap between prokaryotes and eukaryotes.</title>
        <authorList>
            <person name="Spang A."/>
            <person name="Saw J.H."/>
            <person name="Jorgensen S.L."/>
            <person name="Zaremba-Niedzwiedzka K."/>
            <person name="Martijn J."/>
            <person name="Lind A.E."/>
            <person name="van Eijk R."/>
            <person name="Schleper C."/>
            <person name="Guy L."/>
            <person name="Ettema T.J."/>
        </authorList>
    </citation>
    <scope>NUCLEOTIDE SEQUENCE</scope>
</reference>
<dbReference type="AlphaFoldDB" id="A0A0F9TAW7"/>
<dbReference type="NCBIfam" id="TIGR02450">
    <property type="entry name" value="TIGR02450 family Trp-rich protein"/>
    <property type="match status" value="1"/>
</dbReference>
<accession>A0A0F9TAW7</accession>
<gene>
    <name evidence="1" type="ORF">LCGC14_0751030</name>
</gene>
<organism evidence="1">
    <name type="scientific">marine sediment metagenome</name>
    <dbReference type="NCBI Taxonomy" id="412755"/>
    <lineage>
        <taxon>unclassified sequences</taxon>
        <taxon>metagenomes</taxon>
        <taxon>ecological metagenomes</taxon>
    </lineage>
</organism>
<name>A0A0F9TAW7_9ZZZZ</name>
<evidence type="ECO:0000313" key="1">
    <source>
        <dbReference type="EMBL" id="KKN38678.1"/>
    </source>
</evidence>
<comment type="caution">
    <text evidence="1">The sequence shown here is derived from an EMBL/GenBank/DDBJ whole genome shotgun (WGS) entry which is preliminary data.</text>
</comment>
<dbReference type="EMBL" id="LAZR01001811">
    <property type="protein sequence ID" value="KKN38678.1"/>
    <property type="molecule type" value="Genomic_DNA"/>
</dbReference>
<sequence length="71" mass="8373">MNKINPKKLLNSKWTAVHPANKEVHFMVTEIQFDEENQVVSCAIEAVMTKRIIPITWTDLKDDDIWLYGWK</sequence>
<evidence type="ECO:0008006" key="2">
    <source>
        <dbReference type="Google" id="ProtNLM"/>
    </source>
</evidence>
<protein>
    <recommendedName>
        <fullName evidence="2">TIGR02450 family Trp-rich protein</fullName>
    </recommendedName>
</protein>